<organism evidence="1 2">
    <name type="scientific">Labrys neptuniae</name>
    <dbReference type="NCBI Taxonomy" id="376174"/>
    <lineage>
        <taxon>Bacteria</taxon>
        <taxon>Pseudomonadati</taxon>
        <taxon>Pseudomonadota</taxon>
        <taxon>Alphaproteobacteria</taxon>
        <taxon>Hyphomicrobiales</taxon>
        <taxon>Xanthobacteraceae</taxon>
        <taxon>Labrys</taxon>
    </lineage>
</organism>
<name>A0ABV6Z8M7_9HYPH</name>
<accession>A0ABV6Z8M7</accession>
<protein>
    <submittedName>
        <fullName evidence="1">Uncharacterized protein</fullName>
    </submittedName>
</protein>
<dbReference type="RefSeq" id="WP_394308432.1">
    <property type="nucleotide sequence ID" value="NZ_JBHGPK010000001.1"/>
</dbReference>
<comment type="caution">
    <text evidence="1">The sequence shown here is derived from an EMBL/GenBank/DDBJ whole genome shotgun (WGS) entry which is preliminary data.</text>
</comment>
<reference evidence="1 2" key="1">
    <citation type="submission" date="2024-09" db="EMBL/GenBank/DDBJ databases">
        <title>Description of Labrys sedimenti sp. nov., isolated from a diclofenac-degrading enrichment culture, and genome-based reclassification of Labrys portucalensis as a later heterotypic synonym of Labrys neptuniae.</title>
        <authorList>
            <person name="Tancsics A."/>
            <person name="Csepanyi A."/>
        </authorList>
    </citation>
    <scope>NUCLEOTIDE SEQUENCE [LARGE SCALE GENOMIC DNA]</scope>
    <source>
        <strain evidence="1 2">LMG 23412</strain>
    </source>
</reference>
<sequence>MKLTLFPDMAARRTEAEGLVDRHFGPEIGRLCQFGDLYRRKVEEARDVIAGKGPGPLICAEADARGDFVDFIAETILAKSAANAEALADVEQQRLAAKGLVRAAATPAALETVLSELGISR</sequence>
<dbReference type="EMBL" id="JBHGPK010000001">
    <property type="protein sequence ID" value="MFC2248553.1"/>
    <property type="molecule type" value="Genomic_DNA"/>
</dbReference>
<dbReference type="Proteomes" id="UP001595190">
    <property type="component" value="Unassembled WGS sequence"/>
</dbReference>
<proteinExistence type="predicted"/>
<evidence type="ECO:0000313" key="1">
    <source>
        <dbReference type="EMBL" id="MFC2248553.1"/>
    </source>
</evidence>
<evidence type="ECO:0000313" key="2">
    <source>
        <dbReference type="Proteomes" id="UP001595190"/>
    </source>
</evidence>
<gene>
    <name evidence="1" type="ORF">ACETRX_02895</name>
</gene>